<protein>
    <submittedName>
        <fullName evidence="3">Uncharacterized protein</fullName>
    </submittedName>
</protein>
<keyword evidence="4" id="KW-1185">Reference proteome</keyword>
<evidence type="ECO:0000313" key="4">
    <source>
        <dbReference type="Proteomes" id="UP000640052"/>
    </source>
</evidence>
<dbReference type="AlphaFoldDB" id="A0A919Q495"/>
<dbReference type="Proteomes" id="UP000640052">
    <property type="component" value="Unassembled WGS sequence"/>
</dbReference>
<proteinExistence type="predicted"/>
<keyword evidence="2" id="KW-1133">Transmembrane helix</keyword>
<evidence type="ECO:0000256" key="2">
    <source>
        <dbReference type="SAM" id="Phobius"/>
    </source>
</evidence>
<evidence type="ECO:0000313" key="3">
    <source>
        <dbReference type="EMBL" id="GIH21851.1"/>
    </source>
</evidence>
<dbReference type="EMBL" id="BOOA01000001">
    <property type="protein sequence ID" value="GIH21851.1"/>
    <property type="molecule type" value="Genomic_DNA"/>
</dbReference>
<reference evidence="3" key="1">
    <citation type="submission" date="2021-01" db="EMBL/GenBank/DDBJ databases">
        <title>Whole genome shotgun sequence of Acrocarpospora phusangensis NBRC 108782.</title>
        <authorList>
            <person name="Komaki H."/>
            <person name="Tamura T."/>
        </authorList>
    </citation>
    <scope>NUCLEOTIDE SEQUENCE</scope>
    <source>
        <strain evidence="3">NBRC 108782</strain>
    </source>
</reference>
<evidence type="ECO:0000256" key="1">
    <source>
        <dbReference type="SAM" id="MobiDB-lite"/>
    </source>
</evidence>
<comment type="caution">
    <text evidence="3">The sequence shown here is derived from an EMBL/GenBank/DDBJ whole genome shotgun (WGS) entry which is preliminary data.</text>
</comment>
<name>A0A919Q495_9ACTN</name>
<feature type="region of interest" description="Disordered" evidence="1">
    <location>
        <begin position="1"/>
        <end position="35"/>
    </location>
</feature>
<organism evidence="3 4">
    <name type="scientific">Acrocarpospora phusangensis</name>
    <dbReference type="NCBI Taxonomy" id="1070424"/>
    <lineage>
        <taxon>Bacteria</taxon>
        <taxon>Bacillati</taxon>
        <taxon>Actinomycetota</taxon>
        <taxon>Actinomycetes</taxon>
        <taxon>Streptosporangiales</taxon>
        <taxon>Streptosporangiaceae</taxon>
        <taxon>Acrocarpospora</taxon>
    </lineage>
</organism>
<gene>
    <name evidence="3" type="ORF">Aph01nite_01610</name>
</gene>
<sequence length="91" mass="9202">MSPSPSRSPSASPSRSGGGTTPSPSLSHTPSRSTSTFYETVTAVPAGDDEELPKTGDGFVAPLTMLGAFLVVGGAFTLRAARRGGYVTGEL</sequence>
<accession>A0A919Q495</accession>
<feature type="transmembrane region" description="Helical" evidence="2">
    <location>
        <begin position="59"/>
        <end position="78"/>
    </location>
</feature>
<keyword evidence="2" id="KW-0812">Transmembrane</keyword>
<dbReference type="NCBIfam" id="TIGR01167">
    <property type="entry name" value="LPXTG_anchor"/>
    <property type="match status" value="1"/>
</dbReference>
<keyword evidence="2" id="KW-0472">Membrane</keyword>